<evidence type="ECO:0000259" key="3">
    <source>
        <dbReference type="Pfam" id="PF03496"/>
    </source>
</evidence>
<dbReference type="Proteomes" id="UP001589646">
    <property type="component" value="Unassembled WGS sequence"/>
</dbReference>
<name>A0ABV5Q2U5_9ACTN</name>
<keyword evidence="5" id="KW-1185">Reference proteome</keyword>
<dbReference type="EMBL" id="JBHMCE010000007">
    <property type="protein sequence ID" value="MFB9529588.1"/>
    <property type="molecule type" value="Genomic_DNA"/>
</dbReference>
<dbReference type="SUPFAM" id="SSF56399">
    <property type="entry name" value="ADP-ribosylation"/>
    <property type="match status" value="1"/>
</dbReference>
<dbReference type="Pfam" id="PF03496">
    <property type="entry name" value="ADPrib_exo_Tox"/>
    <property type="match status" value="1"/>
</dbReference>
<gene>
    <name evidence="4" type="ORF">ACFFRN_23555</name>
</gene>
<keyword evidence="2" id="KW-0472">Membrane</keyword>
<evidence type="ECO:0000313" key="4">
    <source>
        <dbReference type="EMBL" id="MFB9529588.1"/>
    </source>
</evidence>
<evidence type="ECO:0000313" key="5">
    <source>
        <dbReference type="Proteomes" id="UP001589646"/>
    </source>
</evidence>
<reference evidence="4 5" key="1">
    <citation type="submission" date="2024-09" db="EMBL/GenBank/DDBJ databases">
        <authorList>
            <person name="Sun Q."/>
            <person name="Mori K."/>
        </authorList>
    </citation>
    <scope>NUCLEOTIDE SEQUENCE [LARGE SCALE GENOMIC DNA]</scope>
    <source>
        <strain evidence="4 5">JCM 3323</strain>
    </source>
</reference>
<keyword evidence="2" id="KW-1133">Transmembrane helix</keyword>
<keyword evidence="2" id="KW-0812">Transmembrane</keyword>
<organism evidence="4 5">
    <name type="scientific">Nonomuraea roseola</name>
    <dbReference type="NCBI Taxonomy" id="46179"/>
    <lineage>
        <taxon>Bacteria</taxon>
        <taxon>Bacillati</taxon>
        <taxon>Actinomycetota</taxon>
        <taxon>Actinomycetes</taxon>
        <taxon>Streptosporangiales</taxon>
        <taxon>Streptosporangiaceae</taxon>
        <taxon>Nonomuraea</taxon>
    </lineage>
</organism>
<accession>A0ABV5Q2U5</accession>
<feature type="domain" description="ADP ribosyltransferase" evidence="3">
    <location>
        <begin position="705"/>
        <end position="868"/>
    </location>
</feature>
<feature type="compositionally biased region" description="Basic and acidic residues" evidence="1">
    <location>
        <begin position="426"/>
        <end position="442"/>
    </location>
</feature>
<sequence>MADACVVAAHQVVADTEAADPATARMVGELWDGAAQQEFVIHVQRTVGGRRADLVQRLIRAAISLNGVGVAIQHAQRMITLIVLFLLIALPLVIWQAPWALRAFLQVARMSAVQIRNTTVMYMIAFGAFGAALTFLTRYTQREGGRLDEIDGYELLISARDGAINGLLTGLLGGGLGRLATPALRAGVARAEATLGENLLARLTTTLPGQSLQYGIAGSATTAISMVLDGRPLDWDLIVKGGTSAVLGVDGQHLLGPHLSPRHAEGGGASPPGRSSDGMPDAGPPLGHQAAGASAPGVHRAEDGARPDGTPPTGLAQAAPDGLAHTPRGEQPGTPGPSARGPQIEPISPVVAARPDPPTVTPARDQPAGGPRTRTVVGEIPEVPVRPPAAAPHRAIHETAPAHAVPQEGGGRTSATTADRTAGVDGSKDRAPGVHSVEERLAGDNSGRAGDANGSGHARPTVDDLINRSIDPPAHRETARADEPEGLEVWDGGWEQPGTRLADSEQVLPPAPQAQTRASGDGWTREAPLHTVEGHRHLDDARNALAEGDVAGARAAADAARAAAERARQSPEMLEHARARAEHNARQAERIADLTEWIQRDGSVPRDRLIAFRDLGVNLEISLFGEHERRDTSVFYDEGTNTLHVHQEMKWRSVNEDFVRYLKHEFHGALADRSFRSQEVTDWDGLSQWSEGAARFRTDGEWGDWVAQHMTPQSGGLTGAQRDSLYTYRETAGYGPINQPLRGHGELSPEAAAHVTNLDAAMLHSVVPADVVVTRQVGADAFDRPLDRLEGTTQRDLAYLSTSTGKNPLHLIHFATIENLVKVWLRLPAGTHAVHLQGVHPHVDALLGPTTELLLDRGTRYRVDKVLFEDGQYKVFGTVLEQGD</sequence>
<feature type="transmembrane region" description="Helical" evidence="2">
    <location>
        <begin position="79"/>
        <end position="99"/>
    </location>
</feature>
<feature type="transmembrane region" description="Helical" evidence="2">
    <location>
        <begin position="119"/>
        <end position="137"/>
    </location>
</feature>
<proteinExistence type="predicted"/>
<feature type="region of interest" description="Disordered" evidence="1">
    <location>
        <begin position="256"/>
        <end position="379"/>
    </location>
</feature>
<evidence type="ECO:0000256" key="1">
    <source>
        <dbReference type="SAM" id="MobiDB-lite"/>
    </source>
</evidence>
<dbReference type="RefSeq" id="WP_379479076.1">
    <property type="nucleotide sequence ID" value="NZ_JBHMCE010000007.1"/>
</dbReference>
<dbReference type="InterPro" id="IPR003540">
    <property type="entry name" value="ADP-ribosyltransferase"/>
</dbReference>
<feature type="region of interest" description="Disordered" evidence="1">
    <location>
        <begin position="399"/>
        <end position="500"/>
    </location>
</feature>
<dbReference type="PROSITE" id="PS51996">
    <property type="entry name" value="TR_MART"/>
    <property type="match status" value="1"/>
</dbReference>
<feature type="compositionally biased region" description="Basic and acidic residues" evidence="1">
    <location>
        <begin position="473"/>
        <end position="483"/>
    </location>
</feature>
<evidence type="ECO:0000256" key="2">
    <source>
        <dbReference type="SAM" id="Phobius"/>
    </source>
</evidence>
<dbReference type="Gene3D" id="3.90.176.10">
    <property type="entry name" value="Toxin ADP-ribosyltransferase, Chain A, domain 1"/>
    <property type="match status" value="1"/>
</dbReference>
<comment type="caution">
    <text evidence="4">The sequence shown here is derived from an EMBL/GenBank/DDBJ whole genome shotgun (WGS) entry which is preliminary data.</text>
</comment>
<protein>
    <submittedName>
        <fullName evidence="4">ADP-ribosyltransferase</fullName>
    </submittedName>
</protein>